<evidence type="ECO:0000256" key="1">
    <source>
        <dbReference type="ARBA" id="ARBA00022723"/>
    </source>
</evidence>
<keyword evidence="2" id="KW-0186">Copper</keyword>
<dbReference type="InterPro" id="IPR008972">
    <property type="entry name" value="Cupredoxin"/>
</dbReference>
<evidence type="ECO:0000256" key="3">
    <source>
        <dbReference type="SAM" id="SignalP"/>
    </source>
</evidence>
<dbReference type="EMBL" id="BKZW01000001">
    <property type="protein sequence ID" value="GER86908.1"/>
    <property type="molecule type" value="Genomic_DNA"/>
</dbReference>
<gene>
    <name evidence="5" type="ORF">KDW_10700</name>
</gene>
<feature type="chain" id="PRO_5023848436" description="Blue (type 1) copper domain-containing protein" evidence="3">
    <location>
        <begin position="23"/>
        <end position="125"/>
    </location>
</feature>
<dbReference type="Pfam" id="PF00127">
    <property type="entry name" value="Copper-bind"/>
    <property type="match status" value="1"/>
</dbReference>
<dbReference type="SUPFAM" id="SSF49503">
    <property type="entry name" value="Cupredoxins"/>
    <property type="match status" value="1"/>
</dbReference>
<comment type="caution">
    <text evidence="5">The sequence shown here is derived from an EMBL/GenBank/DDBJ whole genome shotgun (WGS) entry which is preliminary data.</text>
</comment>
<name>A0A5J4KDA3_9CHLR</name>
<evidence type="ECO:0000259" key="4">
    <source>
        <dbReference type="Pfam" id="PF00127"/>
    </source>
</evidence>
<keyword evidence="1" id="KW-0479">Metal-binding</keyword>
<protein>
    <recommendedName>
        <fullName evidence="4">Blue (type 1) copper domain-containing protein</fullName>
    </recommendedName>
</protein>
<dbReference type="RefSeq" id="WP_151754964.1">
    <property type="nucleotide sequence ID" value="NZ_BKZW01000001.1"/>
</dbReference>
<dbReference type="AlphaFoldDB" id="A0A5J4KDA3"/>
<accession>A0A5J4KDA3</accession>
<dbReference type="Proteomes" id="UP000326912">
    <property type="component" value="Unassembled WGS sequence"/>
</dbReference>
<evidence type="ECO:0000313" key="6">
    <source>
        <dbReference type="Proteomes" id="UP000326912"/>
    </source>
</evidence>
<evidence type="ECO:0000256" key="2">
    <source>
        <dbReference type="ARBA" id="ARBA00023008"/>
    </source>
</evidence>
<reference evidence="5 6" key="1">
    <citation type="submission" date="2019-10" db="EMBL/GenBank/DDBJ databases">
        <title>Dictyobacter vulcani sp. nov., within the class Ktedonobacteria, isolated from soil of volcanic Mt. Zao.</title>
        <authorList>
            <person name="Zheng Y."/>
            <person name="Wang C.M."/>
            <person name="Sakai Y."/>
            <person name="Abe K."/>
            <person name="Yokota A."/>
            <person name="Yabe S."/>
        </authorList>
    </citation>
    <scope>NUCLEOTIDE SEQUENCE [LARGE SCALE GENOMIC DNA]</scope>
    <source>
        <strain evidence="5 6">W12</strain>
    </source>
</reference>
<dbReference type="GO" id="GO:0009055">
    <property type="term" value="F:electron transfer activity"/>
    <property type="evidence" value="ECO:0007669"/>
    <property type="project" value="InterPro"/>
</dbReference>
<sequence length="125" mass="13268">MKKLFGIFIMLSLFTVIISACAVGGNTATGPNPVHMDSMSFKVLSITIKKGQVVTFINDEVTPHTVVNGTWDDSTQKPGVESGAPKTNIQVDGYGSGTVGPFNTSGTFKLFCTLHPGMKMTVVVK</sequence>
<organism evidence="5 6">
    <name type="scientific">Dictyobacter vulcani</name>
    <dbReference type="NCBI Taxonomy" id="2607529"/>
    <lineage>
        <taxon>Bacteria</taxon>
        <taxon>Bacillati</taxon>
        <taxon>Chloroflexota</taxon>
        <taxon>Ktedonobacteria</taxon>
        <taxon>Ktedonobacterales</taxon>
        <taxon>Dictyobacteraceae</taxon>
        <taxon>Dictyobacter</taxon>
    </lineage>
</organism>
<dbReference type="PROSITE" id="PS51257">
    <property type="entry name" value="PROKAR_LIPOPROTEIN"/>
    <property type="match status" value="1"/>
</dbReference>
<dbReference type="GO" id="GO:0005507">
    <property type="term" value="F:copper ion binding"/>
    <property type="evidence" value="ECO:0007669"/>
    <property type="project" value="InterPro"/>
</dbReference>
<dbReference type="InterPro" id="IPR000923">
    <property type="entry name" value="BlueCu_1"/>
</dbReference>
<keyword evidence="6" id="KW-1185">Reference proteome</keyword>
<dbReference type="Gene3D" id="2.60.40.420">
    <property type="entry name" value="Cupredoxins - blue copper proteins"/>
    <property type="match status" value="1"/>
</dbReference>
<evidence type="ECO:0000313" key="5">
    <source>
        <dbReference type="EMBL" id="GER86908.1"/>
    </source>
</evidence>
<feature type="signal peptide" evidence="3">
    <location>
        <begin position="1"/>
        <end position="22"/>
    </location>
</feature>
<keyword evidence="3" id="KW-0732">Signal</keyword>
<feature type="domain" description="Blue (type 1) copper" evidence="4">
    <location>
        <begin position="35"/>
        <end position="125"/>
    </location>
</feature>
<proteinExistence type="predicted"/>